<dbReference type="GO" id="GO:0005524">
    <property type="term" value="F:ATP binding"/>
    <property type="evidence" value="ECO:0007669"/>
    <property type="project" value="UniProtKB-KW"/>
</dbReference>
<protein>
    <submittedName>
        <fullName evidence="6">ABC transporter ATP-binding protein</fullName>
    </submittedName>
</protein>
<evidence type="ECO:0000313" key="6">
    <source>
        <dbReference type="EMBL" id="MDE4907865.1"/>
    </source>
</evidence>
<comment type="caution">
    <text evidence="6">The sequence shown here is derived from an EMBL/GenBank/DDBJ whole genome shotgun (WGS) entry which is preliminary data.</text>
</comment>
<dbReference type="RefSeq" id="WP_274924509.1">
    <property type="nucleotide sequence ID" value="NZ_JAKELO010000002.1"/>
</dbReference>
<reference evidence="6" key="1">
    <citation type="submission" date="2022-01" db="EMBL/GenBank/DDBJ databases">
        <title>Draft genome of Methanogenium marinum DSM 15558.</title>
        <authorList>
            <person name="Chen S.-C."/>
            <person name="You Y.-T."/>
        </authorList>
    </citation>
    <scope>NUCLEOTIDE SEQUENCE</scope>
    <source>
        <strain evidence="6">DSM 15558</strain>
    </source>
</reference>
<dbReference type="InterPro" id="IPR003593">
    <property type="entry name" value="AAA+_ATPase"/>
</dbReference>
<dbReference type="InterPro" id="IPR017871">
    <property type="entry name" value="ABC_transporter-like_CS"/>
</dbReference>
<evidence type="ECO:0000256" key="1">
    <source>
        <dbReference type="ARBA" id="ARBA00005417"/>
    </source>
</evidence>
<dbReference type="Gene3D" id="3.40.50.300">
    <property type="entry name" value="P-loop containing nucleotide triphosphate hydrolases"/>
    <property type="match status" value="1"/>
</dbReference>
<keyword evidence="2" id="KW-0813">Transport</keyword>
<accession>A0A9Q4KPH8</accession>
<dbReference type="Proteomes" id="UP001143747">
    <property type="component" value="Unassembled WGS sequence"/>
</dbReference>
<organism evidence="6 7">
    <name type="scientific">Methanogenium marinum</name>
    <dbReference type="NCBI Taxonomy" id="348610"/>
    <lineage>
        <taxon>Archaea</taxon>
        <taxon>Methanobacteriati</taxon>
        <taxon>Methanobacteriota</taxon>
        <taxon>Stenosarchaea group</taxon>
        <taxon>Methanomicrobia</taxon>
        <taxon>Methanomicrobiales</taxon>
        <taxon>Methanomicrobiaceae</taxon>
        <taxon>Methanogenium</taxon>
    </lineage>
</organism>
<evidence type="ECO:0000256" key="2">
    <source>
        <dbReference type="ARBA" id="ARBA00022448"/>
    </source>
</evidence>
<gene>
    <name evidence="6" type="ORF">L0665_04480</name>
</gene>
<dbReference type="CDD" id="cd03235">
    <property type="entry name" value="ABC_Metallic_Cations"/>
    <property type="match status" value="1"/>
</dbReference>
<evidence type="ECO:0000256" key="3">
    <source>
        <dbReference type="ARBA" id="ARBA00022741"/>
    </source>
</evidence>
<dbReference type="InterPro" id="IPR027417">
    <property type="entry name" value="P-loop_NTPase"/>
</dbReference>
<dbReference type="InterPro" id="IPR050153">
    <property type="entry name" value="Metal_Ion_Import_ABC"/>
</dbReference>
<dbReference type="PANTHER" id="PTHR42734">
    <property type="entry name" value="METAL TRANSPORT SYSTEM ATP-BINDING PROTEIN TM_0124-RELATED"/>
    <property type="match status" value="1"/>
</dbReference>
<proteinExistence type="inferred from homology"/>
<name>A0A9Q4KPH8_9EURY</name>
<dbReference type="SMART" id="SM00382">
    <property type="entry name" value="AAA"/>
    <property type="match status" value="1"/>
</dbReference>
<sequence length="262" mass="29019">MSTKTPVIEVEHVNLGQNGHLVLEDISLTINEHEFHAIIGPNGGGKTTLLKVILGLIRPDSGTVRVMGGTPHEMRVHLGYVPQFRTFDFQFPISVQEMVISGRLGHLTSPFRRFSQEDTDAATEAMETMQITHLKDRPIHDISGGERQRAIIARALAGKPSVLLLDEPTVYVDSPTAVRFYDILSQLRETMTIVLVTHDISALSPDVTNISCVNCRLFTHHDNQITDDMIAGAYPCPVELIAHGVPHRVVPDHDNRVFGGRK</sequence>
<keyword evidence="7" id="KW-1185">Reference proteome</keyword>
<dbReference type="PROSITE" id="PS00211">
    <property type="entry name" value="ABC_TRANSPORTER_1"/>
    <property type="match status" value="1"/>
</dbReference>
<dbReference type="SUPFAM" id="SSF52540">
    <property type="entry name" value="P-loop containing nucleoside triphosphate hydrolases"/>
    <property type="match status" value="1"/>
</dbReference>
<feature type="domain" description="ABC transporter" evidence="5">
    <location>
        <begin position="8"/>
        <end position="240"/>
    </location>
</feature>
<keyword evidence="4 6" id="KW-0067">ATP-binding</keyword>
<evidence type="ECO:0000259" key="5">
    <source>
        <dbReference type="PROSITE" id="PS50893"/>
    </source>
</evidence>
<dbReference type="PANTHER" id="PTHR42734:SF17">
    <property type="entry name" value="METAL TRANSPORT SYSTEM ATP-BINDING PROTEIN TM_0124-RELATED"/>
    <property type="match status" value="1"/>
</dbReference>
<dbReference type="InterPro" id="IPR003439">
    <property type="entry name" value="ABC_transporter-like_ATP-bd"/>
</dbReference>
<dbReference type="GO" id="GO:0016887">
    <property type="term" value="F:ATP hydrolysis activity"/>
    <property type="evidence" value="ECO:0007669"/>
    <property type="project" value="InterPro"/>
</dbReference>
<dbReference type="EMBL" id="JAKELO010000002">
    <property type="protein sequence ID" value="MDE4907865.1"/>
    <property type="molecule type" value="Genomic_DNA"/>
</dbReference>
<evidence type="ECO:0000313" key="7">
    <source>
        <dbReference type="Proteomes" id="UP001143747"/>
    </source>
</evidence>
<dbReference type="Pfam" id="PF00005">
    <property type="entry name" value="ABC_tran"/>
    <property type="match status" value="1"/>
</dbReference>
<comment type="similarity">
    <text evidence="1">Belongs to the ABC transporter superfamily.</text>
</comment>
<dbReference type="PROSITE" id="PS50893">
    <property type="entry name" value="ABC_TRANSPORTER_2"/>
    <property type="match status" value="1"/>
</dbReference>
<keyword evidence="3" id="KW-0547">Nucleotide-binding</keyword>
<dbReference type="AlphaFoldDB" id="A0A9Q4KPH8"/>
<evidence type="ECO:0000256" key="4">
    <source>
        <dbReference type="ARBA" id="ARBA00022840"/>
    </source>
</evidence>